<keyword evidence="1" id="KW-1133">Transmembrane helix</keyword>
<comment type="caution">
    <text evidence="2">The sequence shown here is derived from an EMBL/GenBank/DDBJ whole genome shotgun (WGS) entry which is preliminary data.</text>
</comment>
<keyword evidence="1" id="KW-0812">Transmembrane</keyword>
<gene>
    <name evidence="2" type="ORF">GRX03_10250</name>
</gene>
<name>A0A6B0T194_9EURY</name>
<dbReference type="AlphaFoldDB" id="A0A6B0T194"/>
<sequence length="123" mass="12462">MVSRETIVVLVSGGVGTALAVGIESAGLLGGWTGLLAFIYLGGFWYALPQLALATTSGDGLSTLRVRLIPVILFFLAIAITLSPLASGRELLGIWGIVAVAIGALVGSAFVRGYREGAGGTGE</sequence>
<organism evidence="2 3">
    <name type="scientific">Halovenus carboxidivorans</name>
    <dbReference type="NCBI Taxonomy" id="2692199"/>
    <lineage>
        <taxon>Archaea</taxon>
        <taxon>Methanobacteriati</taxon>
        <taxon>Methanobacteriota</taxon>
        <taxon>Stenosarchaea group</taxon>
        <taxon>Halobacteria</taxon>
        <taxon>Halobacteriales</taxon>
        <taxon>Haloarculaceae</taxon>
        <taxon>Halovenus</taxon>
    </lineage>
</organism>
<keyword evidence="3" id="KW-1185">Reference proteome</keyword>
<keyword evidence="1" id="KW-0472">Membrane</keyword>
<evidence type="ECO:0000256" key="1">
    <source>
        <dbReference type="SAM" id="Phobius"/>
    </source>
</evidence>
<protein>
    <submittedName>
        <fullName evidence="2">Uncharacterized protein</fullName>
    </submittedName>
</protein>
<proteinExistence type="predicted"/>
<feature type="transmembrane region" description="Helical" evidence="1">
    <location>
        <begin position="30"/>
        <end position="48"/>
    </location>
</feature>
<evidence type="ECO:0000313" key="3">
    <source>
        <dbReference type="Proteomes" id="UP000466535"/>
    </source>
</evidence>
<accession>A0A6B0T194</accession>
<dbReference type="EMBL" id="WUUT01000003">
    <property type="protein sequence ID" value="MXR51978.1"/>
    <property type="molecule type" value="Genomic_DNA"/>
</dbReference>
<feature type="transmembrane region" description="Helical" evidence="1">
    <location>
        <begin position="92"/>
        <end position="111"/>
    </location>
</feature>
<evidence type="ECO:0000313" key="2">
    <source>
        <dbReference type="EMBL" id="MXR51978.1"/>
    </source>
</evidence>
<reference evidence="2 3" key="1">
    <citation type="submission" date="2019-12" db="EMBL/GenBank/DDBJ databases">
        <title>Isolation and characterization of three novel carbon monoxide-oxidizing members of Halobacteria from salione crusts and soils.</title>
        <authorList>
            <person name="Myers M.R."/>
            <person name="King G.M."/>
        </authorList>
    </citation>
    <scope>NUCLEOTIDE SEQUENCE [LARGE SCALE GENOMIC DNA]</scope>
    <source>
        <strain evidence="2 3">WSH3</strain>
    </source>
</reference>
<dbReference type="Proteomes" id="UP000466535">
    <property type="component" value="Unassembled WGS sequence"/>
</dbReference>
<feature type="transmembrane region" description="Helical" evidence="1">
    <location>
        <begin position="68"/>
        <end position="86"/>
    </location>
</feature>
<dbReference type="RefSeq" id="WP_159764100.1">
    <property type="nucleotide sequence ID" value="NZ_WUUT01000003.1"/>
</dbReference>